<dbReference type="InterPro" id="IPR027417">
    <property type="entry name" value="P-loop_NTPase"/>
</dbReference>
<dbReference type="InterPro" id="IPR000836">
    <property type="entry name" value="PRTase_dom"/>
</dbReference>
<dbReference type="eggNOG" id="COG0563">
    <property type="taxonomic scope" value="Bacteria"/>
</dbReference>
<comment type="subcellular location">
    <subcellularLocation>
        <location evidence="5">Cytoplasm</location>
    </subcellularLocation>
</comment>
<gene>
    <name evidence="5 7" type="primary">adk</name>
    <name evidence="7" type="ORF">MED217_03820</name>
</gene>
<keyword evidence="5" id="KW-0067">ATP-binding</keyword>
<dbReference type="InterPro" id="IPR000850">
    <property type="entry name" value="Adenylat/UMP-CMP_kin"/>
</dbReference>
<comment type="pathway">
    <text evidence="5">Purine metabolism; AMP biosynthesis via salvage pathway; AMP from ADP: step 1/1.</text>
</comment>
<dbReference type="PANTHER" id="PTHR23359">
    <property type="entry name" value="NUCLEOTIDE KINASE"/>
    <property type="match status" value="1"/>
</dbReference>
<organism evidence="7 8">
    <name type="scientific">Leeuwenhoekiella blandensis (strain CECT 7118 / CCUG 51940 / KCTC 22103 / MED217)</name>
    <name type="common">Flavobacterium sp. (strain MED217)</name>
    <dbReference type="NCBI Taxonomy" id="398720"/>
    <lineage>
        <taxon>Bacteria</taxon>
        <taxon>Pseudomonadati</taxon>
        <taxon>Bacteroidota</taxon>
        <taxon>Flavobacteriia</taxon>
        <taxon>Flavobacteriales</taxon>
        <taxon>Flavobacteriaceae</taxon>
        <taxon>Leeuwenhoekiella</taxon>
    </lineage>
</organism>
<keyword evidence="1 5" id="KW-0808">Transferase</keyword>
<dbReference type="Gene3D" id="3.40.50.300">
    <property type="entry name" value="P-loop containing nucleotide triphosphate hydrolases"/>
    <property type="match status" value="1"/>
</dbReference>
<accession>A3XQY1</accession>
<dbReference type="GO" id="GO:0005524">
    <property type="term" value="F:ATP binding"/>
    <property type="evidence" value="ECO:0007669"/>
    <property type="project" value="UniProtKB-UniRule"/>
</dbReference>
<dbReference type="CDD" id="cd06223">
    <property type="entry name" value="PRTases_typeI"/>
    <property type="match status" value="1"/>
</dbReference>
<dbReference type="NCBIfam" id="NF011105">
    <property type="entry name" value="PRK14532.1"/>
    <property type="match status" value="1"/>
</dbReference>
<dbReference type="Pfam" id="PF00406">
    <property type="entry name" value="ADK"/>
    <property type="match status" value="1"/>
</dbReference>
<feature type="binding site" evidence="5">
    <location>
        <begin position="288"/>
        <end position="291"/>
    </location>
    <ligand>
        <name>AMP</name>
        <dbReference type="ChEBI" id="CHEBI:456215"/>
    </ligand>
</feature>
<comment type="function">
    <text evidence="5">Catalyzes the reversible transfer of the terminal phosphate group between ATP and AMP. Plays an important role in cellular energy homeostasis and in adenine nucleotide metabolism.</text>
</comment>
<evidence type="ECO:0000256" key="3">
    <source>
        <dbReference type="ARBA" id="ARBA00022741"/>
    </source>
</evidence>
<dbReference type="NCBIfam" id="NF001381">
    <property type="entry name" value="PRK00279.1-3"/>
    <property type="match status" value="1"/>
</dbReference>
<feature type="binding site" evidence="5">
    <location>
        <position position="234"/>
    </location>
    <ligand>
        <name>AMP</name>
        <dbReference type="ChEBI" id="CHEBI:456215"/>
    </ligand>
</feature>
<dbReference type="GO" id="GO:0004017">
    <property type="term" value="F:AMP kinase activity"/>
    <property type="evidence" value="ECO:0007669"/>
    <property type="project" value="UniProtKB-UniRule"/>
</dbReference>
<dbReference type="EMBL" id="AANC01000010">
    <property type="protein sequence ID" value="EAQ48114.1"/>
    <property type="molecule type" value="Genomic_DNA"/>
</dbReference>
<dbReference type="InterPro" id="IPR029057">
    <property type="entry name" value="PRTase-like"/>
</dbReference>
<feature type="binding site" evidence="5">
    <location>
        <position position="295"/>
    </location>
    <ligand>
        <name>AMP</name>
        <dbReference type="ChEBI" id="CHEBI:456215"/>
    </ligand>
</feature>
<dbReference type="AlphaFoldDB" id="A3XQY1"/>
<dbReference type="eggNOG" id="COG0634">
    <property type="taxonomic scope" value="Bacteria"/>
</dbReference>
<dbReference type="EC" id="2.7.4.3" evidence="5"/>
<dbReference type="NCBIfam" id="NF011100">
    <property type="entry name" value="PRK14527.1"/>
    <property type="match status" value="1"/>
</dbReference>
<keyword evidence="5" id="KW-0963">Cytoplasm</keyword>
<name>A3XQY1_LEEBM</name>
<feature type="binding site" evidence="5">
    <location>
        <position position="376"/>
    </location>
    <ligand>
        <name>ATP</name>
        <dbReference type="ChEBI" id="CHEBI:30616"/>
    </ligand>
</feature>
<dbReference type="CDD" id="cd01428">
    <property type="entry name" value="ADK"/>
    <property type="match status" value="1"/>
</dbReference>
<dbReference type="SUPFAM" id="SSF53271">
    <property type="entry name" value="PRTase-like"/>
    <property type="match status" value="1"/>
</dbReference>
<comment type="catalytic activity">
    <reaction evidence="5">
        <text>AMP + ATP = 2 ADP</text>
        <dbReference type="Rhea" id="RHEA:12973"/>
        <dbReference type="ChEBI" id="CHEBI:30616"/>
        <dbReference type="ChEBI" id="CHEBI:456215"/>
        <dbReference type="ChEBI" id="CHEBI:456216"/>
        <dbReference type="EC" id="2.7.4.3"/>
    </reaction>
</comment>
<comment type="domain">
    <text evidence="5">Consists of three domains, a large central CORE domain and two small peripheral domains, NMPbind and LID, which undergo movements during catalysis. The LID domain closes over the site of phosphoryl transfer upon ATP binding. Assembling and dissambling the active center during each catalytic cycle provides an effective means to prevent ATP hydrolysis.</text>
</comment>
<dbReference type="Proteomes" id="UP000001601">
    <property type="component" value="Unassembled WGS sequence"/>
</dbReference>
<sequence>MLVNPIFIYNMYIWHLARTTAKLTMITLNGLQFQEYISEATLLKAIDEVAAQINSDFKGKEPVFLVVLNGAYKFATELLSRFEGDCEIEFIKMSSYDGTSSTGQVQTHIPLEADLEEREVVIVEDIVDSGNTIEKITQMMVQAGVNKYRIASLFYKPEAYTKEYKIHYVGLEIPNDFIVGYGLDYNGLGRNLNAIYKLKTTKMTNLVLFGPPGAGKGTQASFLKEKYNLVHISTGDVFRYNIKNATELGTLAKSYIDKGQLVPDSVTIDMLSATVDETPDANGFIFDGFPRTTAQAEALDKLLAEKGTEVSAMIALEVDDEILVKRLLERGKTSGRKDDADETVIRNRIKVYYDETAILKGYYQKQDKYFGVDGVGEINEITTRLSSVIDKL</sequence>
<dbReference type="GO" id="GO:0044209">
    <property type="term" value="P:AMP salvage"/>
    <property type="evidence" value="ECO:0007669"/>
    <property type="project" value="UniProtKB-UniRule"/>
</dbReference>
<protein>
    <recommendedName>
        <fullName evidence="5">Adenylate kinase</fullName>
        <shortName evidence="5">AK</shortName>
        <ecNumber evidence="5">2.7.4.3</ecNumber>
    </recommendedName>
    <alternativeName>
        <fullName evidence="5">ATP-AMP transphosphorylase</fullName>
    </alternativeName>
    <alternativeName>
        <fullName evidence="5">ATP:AMP phosphotransferase</fullName>
    </alternativeName>
    <alternativeName>
        <fullName evidence="5">Adenylate monophosphate kinase</fullName>
    </alternativeName>
</protein>
<dbReference type="GO" id="GO:0005737">
    <property type="term" value="C:cytoplasm"/>
    <property type="evidence" value="ECO:0007669"/>
    <property type="project" value="UniProtKB-SubCell"/>
</dbReference>
<dbReference type="HOGENOM" id="CLU_059177_2_0_10"/>
<feature type="domain" description="Phosphoribosyltransferase" evidence="6">
    <location>
        <begin position="42"/>
        <end position="185"/>
    </location>
</feature>
<evidence type="ECO:0000256" key="2">
    <source>
        <dbReference type="ARBA" id="ARBA00022727"/>
    </source>
</evidence>
<feature type="binding site" evidence="5">
    <location>
        <position position="239"/>
    </location>
    <ligand>
        <name>AMP</name>
        <dbReference type="ChEBI" id="CHEBI:456215"/>
    </ligand>
</feature>
<keyword evidence="2 5" id="KW-0545">Nucleotide biosynthesis</keyword>
<keyword evidence="4 5" id="KW-0418">Kinase</keyword>
<feature type="binding site" evidence="5">
    <location>
        <begin position="260"/>
        <end position="262"/>
    </location>
    <ligand>
        <name>AMP</name>
        <dbReference type="ChEBI" id="CHEBI:456215"/>
    </ligand>
</feature>
<dbReference type="HAMAP" id="MF_00235">
    <property type="entry name" value="Adenylate_kinase_Adk"/>
    <property type="match status" value="1"/>
</dbReference>
<dbReference type="SUPFAM" id="SSF52540">
    <property type="entry name" value="P-loop containing nucleoside triphosphate hydrolases"/>
    <property type="match status" value="1"/>
</dbReference>
<feature type="binding site" evidence="5">
    <location>
        <position position="336"/>
    </location>
    <ligand>
        <name>AMP</name>
        <dbReference type="ChEBI" id="CHEBI:456215"/>
    </ligand>
</feature>
<dbReference type="Gene3D" id="3.40.50.2020">
    <property type="match status" value="1"/>
</dbReference>
<evidence type="ECO:0000313" key="7">
    <source>
        <dbReference type="EMBL" id="EAQ48114.1"/>
    </source>
</evidence>
<evidence type="ECO:0000256" key="1">
    <source>
        <dbReference type="ARBA" id="ARBA00022679"/>
    </source>
</evidence>
<dbReference type="PRINTS" id="PR00094">
    <property type="entry name" value="ADENYLTKNASE"/>
</dbReference>
<dbReference type="NCBIfam" id="NF011104">
    <property type="entry name" value="PRK14531.1"/>
    <property type="match status" value="1"/>
</dbReference>
<comment type="caution">
    <text evidence="5">Lacks conserved residue(s) required for the propagation of feature annotation.</text>
</comment>
<dbReference type="InterPro" id="IPR033690">
    <property type="entry name" value="Adenylat_kinase_CS"/>
</dbReference>
<reference evidence="7 8" key="1">
    <citation type="journal article" date="2007" name="Nature">
        <title>Light stimulates growth of proteorhodopsin-containing marine Flavobacteria.</title>
        <authorList>
            <person name="Gomez-Consarnau L."/>
            <person name="Gonzalez J.M."/>
            <person name="Coll-Llado M."/>
            <person name="Gourdon P."/>
            <person name="Pascher T."/>
            <person name="Neutze R."/>
            <person name="Pedros-Alio C."/>
            <person name="Pinhassi J."/>
        </authorList>
    </citation>
    <scope>NUCLEOTIDE SEQUENCE [LARGE SCALE GENOMIC DNA]</scope>
    <source>
        <strain evidence="7 8">MED217</strain>
    </source>
</reference>
<comment type="similarity">
    <text evidence="5">Belongs to the adenylate kinase family.</text>
</comment>
<feature type="binding site" evidence="5">
    <location>
        <position position="348"/>
    </location>
    <ligand>
        <name>AMP</name>
        <dbReference type="ChEBI" id="CHEBI:456215"/>
    </ligand>
</feature>
<keyword evidence="8" id="KW-1185">Reference proteome</keyword>
<feature type="binding site" evidence="5">
    <location>
        <begin position="213"/>
        <end position="218"/>
    </location>
    <ligand>
        <name>ATP</name>
        <dbReference type="ChEBI" id="CHEBI:30616"/>
    </ligand>
</feature>
<feature type="binding site" evidence="5">
    <location>
        <position position="330"/>
    </location>
    <ligand>
        <name>ATP</name>
        <dbReference type="ChEBI" id="CHEBI:30616"/>
    </ligand>
</feature>
<comment type="caution">
    <text evidence="7">The sequence shown here is derived from an EMBL/GenBank/DDBJ whole genome shotgun (WGS) entry which is preliminary data.</text>
</comment>
<comment type="subunit">
    <text evidence="5">Monomer.</text>
</comment>
<evidence type="ECO:0000256" key="5">
    <source>
        <dbReference type="HAMAP-Rule" id="MF_00235"/>
    </source>
</evidence>
<evidence type="ECO:0000259" key="6">
    <source>
        <dbReference type="Pfam" id="PF00156"/>
    </source>
</evidence>
<feature type="region of interest" description="NMP" evidence="5">
    <location>
        <begin position="233"/>
        <end position="262"/>
    </location>
</feature>
<dbReference type="UniPathway" id="UPA00588">
    <property type="reaction ID" value="UER00649"/>
</dbReference>
<dbReference type="PROSITE" id="PS00113">
    <property type="entry name" value="ADENYLATE_KINASE"/>
    <property type="match status" value="1"/>
</dbReference>
<proteinExistence type="inferred from homology"/>
<dbReference type="Pfam" id="PF00156">
    <property type="entry name" value="Pribosyltran"/>
    <property type="match status" value="1"/>
</dbReference>
<keyword evidence="3 5" id="KW-0547">Nucleotide-binding</keyword>
<dbReference type="STRING" id="398720.MED217_03820"/>
<evidence type="ECO:0000313" key="8">
    <source>
        <dbReference type="Proteomes" id="UP000001601"/>
    </source>
</evidence>
<evidence type="ECO:0000256" key="4">
    <source>
        <dbReference type="ARBA" id="ARBA00022777"/>
    </source>
</evidence>